<proteinExistence type="predicted"/>
<sequence length="1265" mass="132862">MRILAIRGRNLASLADAFEVNLEAEPLRSAGLFAITGETGAGKSTLLDALCLALYGSCPRLAAEGSRETVPDAGGDIQATDPRSCLRRGAAEGFAEVDYVGADGIRYRASWTARRARNKPEGALQTVARALKRIDDETVVEASVTGVKAAVERTAGLTYDEFRRTVLLAQGEFDALLRADANARADLLEKITGTAIYRDISRRCFERCAGAEREVAALETRRDEHQVLSPEARAALGDERDALTAELALAQAERGRLDALAARHRVIAAAEAASAAAQAALDNARQAAGSLGADRDRLAELARAEQLREPLSRAAEKAAARAERLATVEAERGRFGQAEERRSLLAEAAEAAAADLRRTDAQQLAFEPEWTRAARLDAAVASASEESQNAERRLAAAKAAHAEAARALASVSAEADAANAAYGRAEAQLAGMAAWSPLAARWDEAKLQIAKRGSFATERNALQEALARHDDEIVRQDAILSGMAADDAASAGRRATLATQIGERGAALEALDEPAAETRALRLATLADALRSMRESAQNHAQAAADHAAAQTQRAAAEAACAAATTDAKAAEADRRAAAAQIEVLQGPLARAEDAASEAALQLRRRLSPGEPCPVCGSADHPVHADEALARVAEDLRATANAARARLDAAGNALVAATGRQASAAAQREDAATRIARAATAIATADTGFAAAAAEARPHWDLLGQDAPPFPAAPDALDPAAASLWAAARTTCAEVLDRARALRADIARLTRLRDGEADAAEGRARARRDAEAALGAARGDARDARTRLDNTLERIASSDRELAGLLSPVGVGSADLERDLSNLQHRLDSRVRAFWEAERALAAADAECRSWQPQVAEHRLREDAARLAAEAAARDLAERAAVLDARRAERAPLLGGEPTASHRTRIVAVRAAAQDAHDFALRSKATGEAERAAAGAALEAAEAALAQASADADAAEAAAVDALARAGLPRAEAEALLAVPVADVAALRERLQAADRRVADAETALQLRRTDRDAALAAGAPETPLPELTAQLEALELAQRERHGRIAAVEASLAHDATQRLRVAGLEADIAAAAAKAKIWKEVNAAIGSQKGDKFARFAQSVTLDMLVELANTHLAALKPRYRLLRAGQDLGLHIIDRHMGDEARSTRSLSGGERFLVSLALALALSGLGGRQFFADTLFIDEGFGSLDAESLDLAIDALETLQSQGRTVGVISHVEAMKERIPIQVQVVRQGAGRSIVRTAQPDAWASLPASEDAPPAALKPAA</sequence>
<dbReference type="Proteomes" id="UP000603912">
    <property type="component" value="Unassembled WGS sequence"/>
</dbReference>
<evidence type="ECO:0000313" key="3">
    <source>
        <dbReference type="EMBL" id="GGH23328.1"/>
    </source>
</evidence>
<dbReference type="Pfam" id="PF13558">
    <property type="entry name" value="SbcC_Walker_B"/>
    <property type="match status" value="1"/>
</dbReference>
<dbReference type="InterPro" id="IPR027417">
    <property type="entry name" value="P-loop_NTPase"/>
</dbReference>
<name>A0A917I7V6_9HYPH</name>
<dbReference type="AlphaFoldDB" id="A0A917I7V6"/>
<reference evidence="3" key="2">
    <citation type="submission" date="2020-09" db="EMBL/GenBank/DDBJ databases">
        <authorList>
            <person name="Sun Q."/>
            <person name="Zhou Y."/>
        </authorList>
    </citation>
    <scope>NUCLEOTIDE SEQUENCE</scope>
    <source>
        <strain evidence="3">CGMCC 1.12214</strain>
    </source>
</reference>
<keyword evidence="1" id="KW-0175">Coiled coil</keyword>
<dbReference type="Gene3D" id="3.40.50.300">
    <property type="entry name" value="P-loop containing nucleotide triphosphate hydrolases"/>
    <property type="match status" value="2"/>
</dbReference>
<dbReference type="GO" id="GO:0016887">
    <property type="term" value="F:ATP hydrolysis activity"/>
    <property type="evidence" value="ECO:0007669"/>
    <property type="project" value="InterPro"/>
</dbReference>
<feature type="coiled-coil region" evidence="1">
    <location>
        <begin position="373"/>
        <end position="407"/>
    </location>
</feature>
<dbReference type="EMBL" id="BMES01000002">
    <property type="protein sequence ID" value="GGH23328.1"/>
    <property type="molecule type" value="Genomic_DNA"/>
</dbReference>
<evidence type="ECO:0000313" key="4">
    <source>
        <dbReference type="Proteomes" id="UP000603912"/>
    </source>
</evidence>
<evidence type="ECO:0000259" key="2">
    <source>
        <dbReference type="Pfam" id="PF13476"/>
    </source>
</evidence>
<reference evidence="3" key="1">
    <citation type="journal article" date="2014" name="Int. J. Syst. Evol. Microbiol.">
        <title>Complete genome sequence of Corynebacterium casei LMG S-19264T (=DSM 44701T), isolated from a smear-ripened cheese.</title>
        <authorList>
            <consortium name="US DOE Joint Genome Institute (JGI-PGF)"/>
            <person name="Walter F."/>
            <person name="Albersmeier A."/>
            <person name="Kalinowski J."/>
            <person name="Ruckert C."/>
        </authorList>
    </citation>
    <scope>NUCLEOTIDE SEQUENCE</scope>
    <source>
        <strain evidence="3">CGMCC 1.12214</strain>
    </source>
</reference>
<dbReference type="RefSeq" id="WP_188518448.1">
    <property type="nucleotide sequence ID" value="NZ_BMES01000002.1"/>
</dbReference>
<feature type="coiled-coil region" evidence="1">
    <location>
        <begin position="208"/>
        <end position="287"/>
    </location>
</feature>
<dbReference type="SUPFAM" id="SSF52540">
    <property type="entry name" value="P-loop containing nucleoside triphosphate hydrolases"/>
    <property type="match status" value="1"/>
</dbReference>
<organism evidence="3 4">
    <name type="scientific">Alsobacter metallidurans</name>
    <dbReference type="NCBI Taxonomy" id="340221"/>
    <lineage>
        <taxon>Bacteria</taxon>
        <taxon>Pseudomonadati</taxon>
        <taxon>Pseudomonadota</taxon>
        <taxon>Alphaproteobacteria</taxon>
        <taxon>Hyphomicrobiales</taxon>
        <taxon>Alsobacteraceae</taxon>
        <taxon>Alsobacter</taxon>
    </lineage>
</organism>
<dbReference type="Pfam" id="PF13476">
    <property type="entry name" value="AAA_23"/>
    <property type="match status" value="1"/>
</dbReference>
<gene>
    <name evidence="3" type="ORF">GCM10007036_29030</name>
</gene>
<protein>
    <recommendedName>
        <fullName evidence="2">Rad50/SbcC-type AAA domain-containing protein</fullName>
    </recommendedName>
</protein>
<dbReference type="InterPro" id="IPR038729">
    <property type="entry name" value="Rad50/SbcC_AAA"/>
</dbReference>
<evidence type="ECO:0000256" key="1">
    <source>
        <dbReference type="SAM" id="Coils"/>
    </source>
</evidence>
<keyword evidence="4" id="KW-1185">Reference proteome</keyword>
<accession>A0A917I7V6</accession>
<dbReference type="PANTHER" id="PTHR32114">
    <property type="entry name" value="ABC TRANSPORTER ABCH.3"/>
    <property type="match status" value="1"/>
</dbReference>
<dbReference type="GO" id="GO:0006302">
    <property type="term" value="P:double-strand break repair"/>
    <property type="evidence" value="ECO:0007669"/>
    <property type="project" value="InterPro"/>
</dbReference>
<dbReference type="PANTHER" id="PTHR32114:SF2">
    <property type="entry name" value="ABC TRANSPORTER ABCH.3"/>
    <property type="match status" value="1"/>
</dbReference>
<feature type="domain" description="Rad50/SbcC-type AAA" evidence="2">
    <location>
        <begin position="8"/>
        <end position="197"/>
    </location>
</feature>
<comment type="caution">
    <text evidence="3">The sequence shown here is derived from an EMBL/GenBank/DDBJ whole genome shotgun (WGS) entry which is preliminary data.</text>
</comment>